<gene>
    <name evidence="10" type="ORF">SAMN05443431_11117</name>
</gene>
<keyword evidence="10" id="KW-0675">Receptor</keyword>
<reference evidence="11" key="1">
    <citation type="submission" date="2016-10" db="EMBL/GenBank/DDBJ databases">
        <authorList>
            <person name="Varghese N."/>
            <person name="Submissions S."/>
        </authorList>
    </citation>
    <scope>NUCLEOTIDE SEQUENCE [LARGE SCALE GENOMIC DNA]</scope>
    <source>
        <strain evidence="11">DSM 28881</strain>
    </source>
</reference>
<name>A0A1I3SR63_9FLAO</name>
<accession>A0A1I3SR63</accession>
<keyword evidence="4 7" id="KW-0812">Transmembrane</keyword>
<evidence type="ECO:0000256" key="2">
    <source>
        <dbReference type="ARBA" id="ARBA00022448"/>
    </source>
</evidence>
<feature type="domain" description="TonB-dependent receptor plug" evidence="9">
    <location>
        <begin position="122"/>
        <end position="220"/>
    </location>
</feature>
<evidence type="ECO:0000256" key="3">
    <source>
        <dbReference type="ARBA" id="ARBA00022452"/>
    </source>
</evidence>
<dbReference type="InterPro" id="IPR008969">
    <property type="entry name" value="CarboxyPept-like_regulatory"/>
</dbReference>
<dbReference type="Pfam" id="PF13715">
    <property type="entry name" value="CarbopepD_reg_2"/>
    <property type="match status" value="1"/>
</dbReference>
<evidence type="ECO:0000256" key="6">
    <source>
        <dbReference type="ARBA" id="ARBA00023237"/>
    </source>
</evidence>
<sequence>MKKLFILFSFLPFIMVSQTQLTGVIHEANPDTKQQPLFGANLIWLGTSVGTSTDINGQFTLPYTTEYKQLVISYVGFKSDTLTITSAKAITHYLNPTSDLDEVVVQSRKKATSRSYLRAQNTLLVSSDELLKAACCNLSESFETNPSIDVNFSDAVTGTKQIKMLGLSSPYILIATENIPSIRGASQAFGLSFIPGTWVESIQITKGAGSVVNGFESIAGQINAELVKPTTDNAFFVNLYGASSTRLELNTHFNTNVSDKWSTGVYLHGNTHQEKHDVNNDGFMDMPLYNQVNVMNRWQYTNPEKGFVSFINLRYLNDQKQSGQLDFDPNTDKLTTNAWGSEIDTERYELSAKLGYVNPEIPWQSVGLQFAFSNHKQDSYFGLNQYNIDHTSIYSNVIYNSIIDDSRHKIKTGVNYTYDDYDEFAIGQGFARTERSFGGFFEYSFDNLEMFTLTAGLRVDSHNLLGEFITPRLHMRYSPWSKSAFRASVGRGKRSANIFAENQNLFASSRNISILNTTGNIYGLDPEIAWNYGVSYLQGFNLFGRAADVTFDFYRTDFQNQVVVDLENPQEVSFYNLEGSSYANSFQVELNYNLLEHLNIRTAYKYYDVKTQYQTGKLTKPLTPKHRVFANASYETEIKNNSNWKFDVTYNWLSQQRFPSTLNNPVQYQLDEYSGTIGTLNAQMTRVFSPKFEVYLGGENITNVRQSNPIVSADNPFGSSFDTNFVYGPIFGSMYYAGLRYKIK</sequence>
<organism evidence="10 11">
    <name type="scientific">Olleya namhaensis</name>
    <dbReference type="NCBI Taxonomy" id="1144750"/>
    <lineage>
        <taxon>Bacteria</taxon>
        <taxon>Pseudomonadati</taxon>
        <taxon>Bacteroidota</taxon>
        <taxon>Flavobacteriia</taxon>
        <taxon>Flavobacteriales</taxon>
        <taxon>Flavobacteriaceae</taxon>
    </lineage>
</organism>
<dbReference type="InterPro" id="IPR036942">
    <property type="entry name" value="Beta-barrel_TonB_sf"/>
</dbReference>
<evidence type="ECO:0000256" key="5">
    <source>
        <dbReference type="ARBA" id="ARBA00023136"/>
    </source>
</evidence>
<dbReference type="EMBL" id="FORM01000011">
    <property type="protein sequence ID" value="SFJ59937.1"/>
    <property type="molecule type" value="Genomic_DNA"/>
</dbReference>
<dbReference type="InterPro" id="IPR039426">
    <property type="entry name" value="TonB-dep_rcpt-like"/>
</dbReference>
<comment type="similarity">
    <text evidence="7">Belongs to the TonB-dependent receptor family.</text>
</comment>
<feature type="chain" id="PRO_5011647301" evidence="8">
    <location>
        <begin position="20"/>
        <end position="744"/>
    </location>
</feature>
<dbReference type="GO" id="GO:0009279">
    <property type="term" value="C:cell outer membrane"/>
    <property type="evidence" value="ECO:0007669"/>
    <property type="project" value="UniProtKB-SubCell"/>
</dbReference>
<evidence type="ECO:0000259" key="9">
    <source>
        <dbReference type="Pfam" id="PF07715"/>
    </source>
</evidence>
<dbReference type="Pfam" id="PF07715">
    <property type="entry name" value="Plug"/>
    <property type="match status" value="1"/>
</dbReference>
<keyword evidence="8" id="KW-0732">Signal</keyword>
<evidence type="ECO:0000256" key="1">
    <source>
        <dbReference type="ARBA" id="ARBA00004571"/>
    </source>
</evidence>
<evidence type="ECO:0000256" key="7">
    <source>
        <dbReference type="PROSITE-ProRule" id="PRU01360"/>
    </source>
</evidence>
<dbReference type="SUPFAM" id="SSF56935">
    <property type="entry name" value="Porins"/>
    <property type="match status" value="1"/>
</dbReference>
<dbReference type="Gene3D" id="2.170.130.10">
    <property type="entry name" value="TonB-dependent receptor, plug domain"/>
    <property type="match status" value="1"/>
</dbReference>
<keyword evidence="5 7" id="KW-0472">Membrane</keyword>
<keyword evidence="2 7" id="KW-0813">Transport</keyword>
<dbReference type="STRING" id="1144750.SAMN05443431_11117"/>
<dbReference type="RefSeq" id="WP_090842010.1">
    <property type="nucleotide sequence ID" value="NZ_FORM01000011.1"/>
</dbReference>
<proteinExistence type="inferred from homology"/>
<keyword evidence="3 7" id="KW-1134">Transmembrane beta strand</keyword>
<keyword evidence="11" id="KW-1185">Reference proteome</keyword>
<dbReference type="InterPro" id="IPR012910">
    <property type="entry name" value="Plug_dom"/>
</dbReference>
<dbReference type="PROSITE" id="PS52016">
    <property type="entry name" value="TONB_DEPENDENT_REC_3"/>
    <property type="match status" value="1"/>
</dbReference>
<dbReference type="AlphaFoldDB" id="A0A1I3SR63"/>
<comment type="subcellular location">
    <subcellularLocation>
        <location evidence="1 7">Cell outer membrane</location>
        <topology evidence="1 7">Multi-pass membrane protein</topology>
    </subcellularLocation>
</comment>
<dbReference type="SUPFAM" id="SSF49464">
    <property type="entry name" value="Carboxypeptidase regulatory domain-like"/>
    <property type="match status" value="1"/>
</dbReference>
<evidence type="ECO:0000256" key="8">
    <source>
        <dbReference type="SAM" id="SignalP"/>
    </source>
</evidence>
<keyword evidence="6 7" id="KW-0998">Cell outer membrane</keyword>
<dbReference type="Proteomes" id="UP000199559">
    <property type="component" value="Unassembled WGS sequence"/>
</dbReference>
<dbReference type="Gene3D" id="2.40.170.20">
    <property type="entry name" value="TonB-dependent receptor, beta-barrel domain"/>
    <property type="match status" value="1"/>
</dbReference>
<evidence type="ECO:0000313" key="11">
    <source>
        <dbReference type="Proteomes" id="UP000199559"/>
    </source>
</evidence>
<evidence type="ECO:0000256" key="4">
    <source>
        <dbReference type="ARBA" id="ARBA00022692"/>
    </source>
</evidence>
<evidence type="ECO:0000313" key="10">
    <source>
        <dbReference type="EMBL" id="SFJ59937.1"/>
    </source>
</evidence>
<feature type="signal peptide" evidence="8">
    <location>
        <begin position="1"/>
        <end position="19"/>
    </location>
</feature>
<protein>
    <submittedName>
        <fullName evidence="10">Outer membrane receptor for ferrienterochelin and colicins</fullName>
    </submittedName>
</protein>
<dbReference type="InterPro" id="IPR037066">
    <property type="entry name" value="Plug_dom_sf"/>
</dbReference>